<comment type="subunit">
    <text evidence="9">Type II secretion is composed of four main components: the outer membrane complex, the inner membrane complex, the cytoplasmic secretion ATPase and the periplasm-spanning pseudopilus.</text>
</comment>
<name>A0ABU3VY16_9GAMM</name>
<proteinExistence type="inferred from homology"/>
<evidence type="ECO:0000256" key="5">
    <source>
        <dbReference type="ARBA" id="ARBA00022519"/>
    </source>
</evidence>
<keyword evidence="12" id="KW-1185">Reference proteome</keyword>
<keyword evidence="6 9" id="KW-0812">Transmembrane</keyword>
<comment type="similarity">
    <text evidence="2 9">Belongs to the GSP I family.</text>
</comment>
<evidence type="ECO:0000256" key="3">
    <source>
        <dbReference type="ARBA" id="ARBA00022475"/>
    </source>
</evidence>
<evidence type="ECO:0000256" key="1">
    <source>
        <dbReference type="ARBA" id="ARBA00004377"/>
    </source>
</evidence>
<dbReference type="PROSITE" id="PS00409">
    <property type="entry name" value="PROKAR_NTER_METHYL"/>
    <property type="match status" value="1"/>
</dbReference>
<dbReference type="InterPro" id="IPR010052">
    <property type="entry name" value="T2SS_protein-GspI"/>
</dbReference>
<dbReference type="PANTHER" id="PTHR38779:SF2">
    <property type="entry name" value="TYPE II SECRETION SYSTEM PROTEIN I-RELATED"/>
    <property type="match status" value="1"/>
</dbReference>
<evidence type="ECO:0000256" key="2">
    <source>
        <dbReference type="ARBA" id="ARBA00008358"/>
    </source>
</evidence>
<keyword evidence="7 9" id="KW-1133">Transmembrane helix</keyword>
<organism evidence="11 12">
    <name type="scientific">Marinobacter xestospongiae</name>
    <dbReference type="NCBI Taxonomy" id="994319"/>
    <lineage>
        <taxon>Bacteria</taxon>
        <taxon>Pseudomonadati</taxon>
        <taxon>Pseudomonadota</taxon>
        <taxon>Gammaproteobacteria</taxon>
        <taxon>Pseudomonadales</taxon>
        <taxon>Marinobacteraceae</taxon>
        <taxon>Marinobacter</taxon>
    </lineage>
</organism>
<dbReference type="RefSeq" id="WP_316973754.1">
    <property type="nucleotide sequence ID" value="NZ_JAWIIJ010000006.1"/>
</dbReference>
<dbReference type="InterPro" id="IPR012902">
    <property type="entry name" value="N_methyl_site"/>
</dbReference>
<evidence type="ECO:0000259" key="10">
    <source>
        <dbReference type="Pfam" id="PF02501"/>
    </source>
</evidence>
<feature type="transmembrane region" description="Helical" evidence="9">
    <location>
        <begin position="12"/>
        <end position="34"/>
    </location>
</feature>
<dbReference type="Pfam" id="PF07963">
    <property type="entry name" value="N_methyl"/>
    <property type="match status" value="1"/>
</dbReference>
<keyword evidence="4 9" id="KW-0488">Methylation</keyword>
<keyword evidence="5 9" id="KW-0997">Cell inner membrane</keyword>
<dbReference type="NCBIfam" id="TIGR02532">
    <property type="entry name" value="IV_pilin_GFxxxE"/>
    <property type="match status" value="1"/>
</dbReference>
<evidence type="ECO:0000256" key="7">
    <source>
        <dbReference type="ARBA" id="ARBA00022989"/>
    </source>
</evidence>
<evidence type="ECO:0000256" key="4">
    <source>
        <dbReference type="ARBA" id="ARBA00022481"/>
    </source>
</evidence>
<protein>
    <recommendedName>
        <fullName evidence="9">Type II secretion system protein I</fullName>
        <shortName evidence="9">T2SS minor pseudopilin I</shortName>
    </recommendedName>
</protein>
<dbReference type="EMBL" id="JAWIIJ010000006">
    <property type="protein sequence ID" value="MDV2079134.1"/>
    <property type="molecule type" value="Genomic_DNA"/>
</dbReference>
<evidence type="ECO:0000256" key="6">
    <source>
        <dbReference type="ARBA" id="ARBA00022692"/>
    </source>
</evidence>
<sequence length="133" mass="15066">MGPFPPQSRPRVSGFTLIEVLVALLVFALIGTAASQVGSQYISSYETVRDRTLATWVADNRMNELRLEESFPEVSENTDELDFGPYRWQVLTAVKGTAEPSIRRVDITVSRFNQIENDFRSVHTLSGFLWEPQ</sequence>
<comment type="function">
    <text evidence="9">Component of the type II secretion system required for the energy-dependent secretion of extracellular factors such as proteases and toxins from the periplasm.</text>
</comment>
<comment type="subcellular location">
    <subcellularLocation>
        <location evidence="1 9">Cell inner membrane</location>
        <topology evidence="1 9">Single-pass membrane protein</topology>
    </subcellularLocation>
</comment>
<dbReference type="NCBIfam" id="TIGR01707">
    <property type="entry name" value="gspI"/>
    <property type="match status" value="1"/>
</dbReference>
<dbReference type="PANTHER" id="PTHR38779">
    <property type="entry name" value="TYPE II SECRETION SYSTEM PROTEIN I-RELATED"/>
    <property type="match status" value="1"/>
</dbReference>
<dbReference type="Gene3D" id="3.30.1300.30">
    <property type="entry name" value="GSPII I/J protein-like"/>
    <property type="match status" value="1"/>
</dbReference>
<keyword evidence="3" id="KW-1003">Cell membrane</keyword>
<dbReference type="Pfam" id="PF02501">
    <property type="entry name" value="T2SSI"/>
    <property type="match status" value="1"/>
</dbReference>
<evidence type="ECO:0000313" key="12">
    <source>
        <dbReference type="Proteomes" id="UP001269819"/>
    </source>
</evidence>
<comment type="PTM">
    <text evidence="9">Cleaved by prepilin peptidase.</text>
</comment>
<dbReference type="SUPFAM" id="SSF54523">
    <property type="entry name" value="Pili subunits"/>
    <property type="match status" value="1"/>
</dbReference>
<dbReference type="InterPro" id="IPR045584">
    <property type="entry name" value="Pilin-like"/>
</dbReference>
<evidence type="ECO:0000313" key="11">
    <source>
        <dbReference type="EMBL" id="MDV2079134.1"/>
    </source>
</evidence>
<evidence type="ECO:0000256" key="8">
    <source>
        <dbReference type="ARBA" id="ARBA00023136"/>
    </source>
</evidence>
<gene>
    <name evidence="11" type="primary">gspI</name>
    <name evidence="11" type="ORF">RYS15_10565</name>
</gene>
<feature type="domain" description="Type II secretion system protein GspI C-terminal" evidence="10">
    <location>
        <begin position="49"/>
        <end position="128"/>
    </location>
</feature>
<keyword evidence="8 9" id="KW-0472">Membrane</keyword>
<dbReference type="Proteomes" id="UP001269819">
    <property type="component" value="Unassembled WGS sequence"/>
</dbReference>
<evidence type="ECO:0000256" key="9">
    <source>
        <dbReference type="RuleBase" id="RU368030"/>
    </source>
</evidence>
<comment type="caution">
    <text evidence="11">The sequence shown here is derived from an EMBL/GenBank/DDBJ whole genome shotgun (WGS) entry which is preliminary data.</text>
</comment>
<accession>A0ABU3VY16</accession>
<dbReference type="InterPro" id="IPR003413">
    <property type="entry name" value="T2SS_GspI_C"/>
</dbReference>
<reference evidence="11 12" key="1">
    <citation type="submission" date="2023-10" db="EMBL/GenBank/DDBJ databases">
        <title>Characteristics and mechanism of a salt-tolerant marine origin heterotrophic nitrifying- aerobic denitrifying bacteria Marinobacter xestospongiae HN1.</title>
        <authorList>
            <person name="Qi R."/>
        </authorList>
    </citation>
    <scope>NUCLEOTIDE SEQUENCE [LARGE SCALE GENOMIC DNA]</scope>
    <source>
        <strain evidence="11 12">HN1</strain>
    </source>
</reference>